<organism evidence="3 4">
    <name type="scientific">Leclercia adecarboxylata</name>
    <dbReference type="NCBI Taxonomy" id="83655"/>
    <lineage>
        <taxon>Bacteria</taxon>
        <taxon>Pseudomonadati</taxon>
        <taxon>Pseudomonadota</taxon>
        <taxon>Gammaproteobacteria</taxon>
        <taxon>Enterobacterales</taxon>
        <taxon>Enterobacteriaceae</taxon>
        <taxon>Leclercia</taxon>
    </lineage>
</organism>
<dbReference type="KEGG" id="lax:APT61_10485"/>
<reference evidence="3" key="1">
    <citation type="submission" date="2017-09" db="EMBL/GenBank/DDBJ databases">
        <title>FDA dAtabase for Regulatory Grade micrObial Sequences (FDA-ARGOS): Supporting development and validation of Infectious Disease Dx tests.</title>
        <authorList>
            <person name="Minogue T."/>
            <person name="Wolcott M."/>
            <person name="Wasieloski L."/>
            <person name="Aguilar W."/>
            <person name="Moore D."/>
            <person name="Tallon L.J."/>
            <person name="Sadzewicz L."/>
            <person name="Ott S."/>
            <person name="Zhao X."/>
            <person name="Nagaraj S."/>
            <person name="Vavikolanu K."/>
            <person name="Aluvathingal J."/>
            <person name="Nadendla S."/>
            <person name="Sichtig H."/>
        </authorList>
    </citation>
    <scope>NUCLEOTIDE SEQUENCE</scope>
    <source>
        <strain evidence="3">FDAARGOS_404</strain>
    </source>
</reference>
<dbReference type="AlphaFoldDB" id="A0A7H0FHZ6"/>
<dbReference type="Proteomes" id="UP001149314">
    <property type="component" value="Unassembled WGS sequence"/>
</dbReference>
<keyword evidence="5" id="KW-1185">Reference proteome</keyword>
<dbReference type="GeneID" id="30332335"/>
<evidence type="ECO:0000313" key="1">
    <source>
        <dbReference type="EMBL" id="MDC6639127.1"/>
    </source>
</evidence>
<reference evidence="4" key="2">
    <citation type="submission" date="2017-09" db="EMBL/GenBank/DDBJ databases">
        <title>FDA dAtabase for Regulatory Grade micrObial Sequences (FDA-ARGOS): Supporting development and validation of Infectious Disease Dx tests.</title>
        <authorList>
            <person name="Minogue T."/>
            <person name="Wolcott M."/>
            <person name="Wasieloski L."/>
            <person name="Aguilar W."/>
            <person name="Moore D."/>
            <person name="Tallon L."/>
            <person name="Sadzewicz L."/>
            <person name="Ott S."/>
            <person name="Zhao X."/>
            <person name="Nagaraj S."/>
            <person name="Vavikolanu K."/>
            <person name="Aluvathingal J."/>
            <person name="Nadendla S."/>
            <person name="Sichtig H."/>
        </authorList>
    </citation>
    <scope>NUCLEOTIDE SEQUENCE [LARGE SCALE GENOMIC DNA]</scope>
    <source>
        <strain evidence="4">FDAARGOS_404</strain>
    </source>
</reference>
<dbReference type="EMBL" id="PDLK01000002">
    <property type="protein sequence ID" value="PHH04358.1"/>
    <property type="molecule type" value="Genomic_DNA"/>
</dbReference>
<evidence type="ECO:0000313" key="3">
    <source>
        <dbReference type="EMBL" id="PHH04358.1"/>
    </source>
</evidence>
<dbReference type="EMBL" id="JAOURS010000012">
    <property type="protein sequence ID" value="MDC6639127.1"/>
    <property type="molecule type" value="Genomic_DNA"/>
</dbReference>
<dbReference type="Proteomes" id="UP000222768">
    <property type="component" value="Unassembled WGS sequence"/>
</dbReference>
<gene>
    <name evidence="3" type="ORF">CRX53_10405</name>
    <name evidence="1" type="ORF">OEZ79_12855</name>
    <name evidence="2" type="ORF">VOF76_19330</name>
</gene>
<accession>A0A7H0FHZ6</accession>
<sequence length="93" mass="10527">MHRTRFEKLKDDLIGEAVLLILKDNGPINFKSLAIKLKKMASTERDTERRSALSAAVAEVDQKVKSSESMHSDVIKKSFISNMQYLAVNPKQH</sequence>
<dbReference type="RefSeq" id="WP_051915972.1">
    <property type="nucleotide sequence ID" value="NZ_CBCXZU010000010.1"/>
</dbReference>
<reference evidence="2 5" key="4">
    <citation type="submission" date="2024-01" db="EMBL/GenBank/DDBJ databases">
        <title>Comparative Genomics of Leclercia adecarboxylata Strains Isolated from Several Sources.</title>
        <authorList>
            <person name="Yescas-Zazueta V."/>
            <person name="Balbuena-Alonso M.G."/>
            <person name="Valencia D."/>
            <person name="Mendez-Pfeiffer P.A."/>
            <person name="Ballesteros-Monrreal M.G."/>
            <person name="Rocha-Gracia R.D.C."/>
            <person name="Barrios-Villa E."/>
        </authorList>
    </citation>
    <scope>NUCLEOTIDE SEQUENCE [LARGE SCALE GENOMIC DNA]</scope>
    <source>
        <strain evidence="2 5">33MEM</strain>
    </source>
</reference>
<dbReference type="EMBL" id="JAYMCU010000044">
    <property type="protein sequence ID" value="MEC3938317.1"/>
    <property type="molecule type" value="Genomic_DNA"/>
</dbReference>
<comment type="caution">
    <text evidence="3">The sequence shown here is derived from an EMBL/GenBank/DDBJ whole genome shotgun (WGS) entry which is preliminary data.</text>
</comment>
<evidence type="ECO:0000313" key="2">
    <source>
        <dbReference type="EMBL" id="MEC3938317.1"/>
    </source>
</evidence>
<name>A0A7H0FHZ6_9ENTR</name>
<proteinExistence type="predicted"/>
<reference evidence="1" key="3">
    <citation type="journal article" date="2023" name="Genes Genomics">
        <title>Genomic insights of Leclercia adecarboxylata strains linked to an outbreak in public hospitals in Mexico.</title>
        <authorList>
            <person name="Barrios-Villa E."/>
            <person name="Pacheco-Flores B."/>
            <person name="Lozano-Zarain P."/>
            <person name="Del Campo-Ortega R."/>
            <person name="de Jesus Ascencio-Montiel I."/>
            <person name="Gonzalez-Leon M."/>
            <person name="Camorlinga-Ponce M."/>
            <person name="Gaytan Cervantes F.J."/>
            <person name="Gonzalez Torres C."/>
            <person name="Aguilar E."/>
            <person name="Gonzalez Ibarra J."/>
            <person name="Torres Lopez F.J."/>
            <person name="Rosas-Vargas H."/>
            <person name="Gonzalez-Bonilla C.R."/>
            <person name="Del Carmen Rocha-Gracia R."/>
        </authorList>
    </citation>
    <scope>NUCLEOTIDE SEQUENCE</scope>
    <source>
        <strain evidence="1">Lac40</strain>
    </source>
</reference>
<evidence type="ECO:0000313" key="4">
    <source>
        <dbReference type="Proteomes" id="UP000222768"/>
    </source>
</evidence>
<dbReference type="Proteomes" id="UP001357437">
    <property type="component" value="Unassembled WGS sequence"/>
</dbReference>
<evidence type="ECO:0000313" key="5">
    <source>
        <dbReference type="Proteomes" id="UP001357437"/>
    </source>
</evidence>
<protein>
    <submittedName>
        <fullName evidence="3">Uncharacterized protein</fullName>
    </submittedName>
</protein>
<dbReference type="OrthoDB" id="6539751at2"/>